<organism evidence="5 6">
    <name type="scientific">Natranaerobius thermophilus (strain ATCC BAA-1301 / DSM 18059 / JW/NM-WN-LF)</name>
    <dbReference type="NCBI Taxonomy" id="457570"/>
    <lineage>
        <taxon>Bacteria</taxon>
        <taxon>Bacillati</taxon>
        <taxon>Bacillota</taxon>
        <taxon>Clostridia</taxon>
        <taxon>Natranaerobiales</taxon>
        <taxon>Natranaerobiaceae</taxon>
        <taxon>Natranaerobius</taxon>
    </lineage>
</organism>
<dbReference type="InterPro" id="IPR001610">
    <property type="entry name" value="PAC"/>
</dbReference>
<evidence type="ECO:0000259" key="3">
    <source>
        <dbReference type="PROSITE" id="PS50887"/>
    </source>
</evidence>
<feature type="domain" description="GGDEF" evidence="3">
    <location>
        <begin position="169"/>
        <end position="302"/>
    </location>
</feature>
<dbReference type="EMBL" id="CP001034">
    <property type="protein sequence ID" value="ACB84370.1"/>
    <property type="molecule type" value="Genomic_DNA"/>
</dbReference>
<keyword evidence="5" id="KW-0378">Hydrolase</keyword>
<dbReference type="InterPro" id="IPR000160">
    <property type="entry name" value="GGDEF_dom"/>
</dbReference>
<dbReference type="KEGG" id="nth:Nther_0783"/>
<dbReference type="Gene3D" id="3.30.70.270">
    <property type="match status" value="1"/>
</dbReference>
<dbReference type="InterPro" id="IPR000700">
    <property type="entry name" value="PAS-assoc_C"/>
</dbReference>
<reference evidence="5 6" key="2">
    <citation type="journal article" date="2011" name="J. Bacteriol.">
        <title>Complete genome sequence of the anaerobic, halophilic alkalithermophile Natranaerobius thermophilus JW/NM-WN-LF.</title>
        <authorList>
            <person name="Zhao B."/>
            <person name="Mesbah N.M."/>
            <person name="Dalin E."/>
            <person name="Goodwin L."/>
            <person name="Nolan M."/>
            <person name="Pitluck S."/>
            <person name="Chertkov O."/>
            <person name="Brettin T.S."/>
            <person name="Han J."/>
            <person name="Larimer F.W."/>
            <person name="Land M.L."/>
            <person name="Hauser L."/>
            <person name="Kyrpides N."/>
            <person name="Wiegel J."/>
        </authorList>
    </citation>
    <scope>NUCLEOTIDE SEQUENCE [LARGE SCALE GENOMIC DNA]</scope>
    <source>
        <strain evidence="6">ATCC BAA-1301 / DSM 18059 / JW/NM-WN-LF</strain>
    </source>
</reference>
<dbReference type="eggNOG" id="COG3437">
    <property type="taxonomic scope" value="Bacteria"/>
</dbReference>
<dbReference type="InterPro" id="IPR029787">
    <property type="entry name" value="Nucleotide_cyclase"/>
</dbReference>
<feature type="domain" description="PAC" evidence="2">
    <location>
        <begin position="89"/>
        <end position="140"/>
    </location>
</feature>
<dbReference type="OrthoDB" id="9804747at2"/>
<evidence type="ECO:0000313" key="5">
    <source>
        <dbReference type="EMBL" id="ACB84370.1"/>
    </source>
</evidence>
<evidence type="ECO:0000313" key="6">
    <source>
        <dbReference type="Proteomes" id="UP000001683"/>
    </source>
</evidence>
<sequence length="483" mass="55373">MTIEHKQAEEELRLSEEKFRRFIENASDIVFTLDKEGYLTFVSPNWKQLLGHDPENVVGNHYKEFVHSEDIEKVIAKHKELLETGTLDSEIEYRVRHKSGEWKWHASRINIMESDENRVVILGVARDITLRKEAESKIRYLSFHDSLTGLYNRAYLDEQIKQLNNKHFYPLSVIMADLNGLKLVNDTYGHLAGDEMLKKAASSIKNSIRKNDIVARWGGDEFLILLPQTNKQDAKKLSERLLDSCKNQYVQDVPISLAVGRATITKPENDDEYLTKTLIEAEDDMYKQKLANSRSARSSILTALLKTLEAKSFETESHTVRMRNIAKQIGKKIGLSDSELNKLNLLITLHDIGKINIPEDILSKQGKLTEKEWETIKTHPLTGYRIALATEEFAHVAEGILSHHERWDGKGYPQGLKEKEIPLLARITTIADAYEVMTNGRPYQKPMTQGEIIEEFKRCSGSQFDPELVQAFLEILTNTEIQL</sequence>
<dbReference type="SUPFAM" id="SSF109604">
    <property type="entry name" value="HD-domain/PDEase-like"/>
    <property type="match status" value="1"/>
</dbReference>
<evidence type="ECO:0000259" key="1">
    <source>
        <dbReference type="PROSITE" id="PS50112"/>
    </source>
</evidence>
<dbReference type="HOGENOM" id="CLU_000445_92_5_9"/>
<dbReference type="NCBIfam" id="TIGR00254">
    <property type="entry name" value="GGDEF"/>
    <property type="match status" value="1"/>
</dbReference>
<dbReference type="CDD" id="cd00077">
    <property type="entry name" value="HDc"/>
    <property type="match status" value="1"/>
</dbReference>
<dbReference type="InParanoid" id="B2A7R8"/>
<evidence type="ECO:0000259" key="4">
    <source>
        <dbReference type="PROSITE" id="PS51832"/>
    </source>
</evidence>
<gene>
    <name evidence="5" type="ordered locus">Nther_0783</name>
</gene>
<dbReference type="eggNOG" id="COG2199">
    <property type="taxonomic scope" value="Bacteria"/>
</dbReference>
<dbReference type="Gene3D" id="3.30.450.20">
    <property type="entry name" value="PAS domain"/>
    <property type="match status" value="1"/>
</dbReference>
<dbReference type="AlphaFoldDB" id="B2A7R8"/>
<dbReference type="PANTHER" id="PTHR45228">
    <property type="entry name" value="CYCLIC DI-GMP PHOSPHODIESTERASE TM_0186-RELATED"/>
    <property type="match status" value="1"/>
</dbReference>
<dbReference type="InterPro" id="IPR052020">
    <property type="entry name" value="Cyclic_di-GMP/3'3'-cGAMP_PDE"/>
</dbReference>
<dbReference type="Pfam" id="PF13487">
    <property type="entry name" value="HD_5"/>
    <property type="match status" value="1"/>
</dbReference>
<feature type="domain" description="PAS" evidence="1">
    <location>
        <begin position="15"/>
        <end position="85"/>
    </location>
</feature>
<dbReference type="InterPro" id="IPR043128">
    <property type="entry name" value="Rev_trsase/Diguanyl_cyclase"/>
</dbReference>
<dbReference type="CDD" id="cd01949">
    <property type="entry name" value="GGDEF"/>
    <property type="match status" value="1"/>
</dbReference>
<dbReference type="PROSITE" id="PS50887">
    <property type="entry name" value="GGDEF"/>
    <property type="match status" value="1"/>
</dbReference>
<dbReference type="InterPro" id="IPR037522">
    <property type="entry name" value="HD_GYP_dom"/>
</dbReference>
<dbReference type="GO" id="GO:0016787">
    <property type="term" value="F:hydrolase activity"/>
    <property type="evidence" value="ECO:0007669"/>
    <property type="project" value="UniProtKB-KW"/>
</dbReference>
<dbReference type="PROSITE" id="PS51832">
    <property type="entry name" value="HD_GYP"/>
    <property type="match status" value="1"/>
</dbReference>
<dbReference type="SUPFAM" id="SSF55073">
    <property type="entry name" value="Nucleotide cyclase"/>
    <property type="match status" value="1"/>
</dbReference>
<dbReference type="Proteomes" id="UP000001683">
    <property type="component" value="Chromosome"/>
</dbReference>
<dbReference type="NCBIfam" id="TIGR00229">
    <property type="entry name" value="sensory_box"/>
    <property type="match status" value="1"/>
</dbReference>
<protein>
    <submittedName>
        <fullName evidence="5">Diguanylate cyclase and metal dependent phosphohydrolase</fullName>
    </submittedName>
</protein>
<dbReference type="PROSITE" id="PS50113">
    <property type="entry name" value="PAC"/>
    <property type="match status" value="1"/>
</dbReference>
<dbReference type="SUPFAM" id="SSF55785">
    <property type="entry name" value="PYP-like sensor domain (PAS domain)"/>
    <property type="match status" value="1"/>
</dbReference>
<dbReference type="CDD" id="cd00130">
    <property type="entry name" value="PAS"/>
    <property type="match status" value="1"/>
</dbReference>
<dbReference type="STRING" id="457570.Nther_0783"/>
<dbReference type="SMART" id="SM00091">
    <property type="entry name" value="PAS"/>
    <property type="match status" value="1"/>
</dbReference>
<feature type="domain" description="HD-GYP" evidence="4">
    <location>
        <begin position="293"/>
        <end position="483"/>
    </location>
</feature>
<dbReference type="InterPro" id="IPR003607">
    <property type="entry name" value="HD/PDEase_dom"/>
</dbReference>
<dbReference type="PROSITE" id="PS50112">
    <property type="entry name" value="PAS"/>
    <property type="match status" value="1"/>
</dbReference>
<dbReference type="SMART" id="SM00267">
    <property type="entry name" value="GGDEF"/>
    <property type="match status" value="1"/>
</dbReference>
<dbReference type="RefSeq" id="WP_012447250.1">
    <property type="nucleotide sequence ID" value="NC_010718.1"/>
</dbReference>
<dbReference type="SMART" id="SM00471">
    <property type="entry name" value="HDc"/>
    <property type="match status" value="1"/>
</dbReference>
<dbReference type="Pfam" id="PF08447">
    <property type="entry name" value="PAS_3"/>
    <property type="match status" value="1"/>
</dbReference>
<dbReference type="InterPro" id="IPR013655">
    <property type="entry name" value="PAS_fold_3"/>
</dbReference>
<proteinExistence type="predicted"/>
<keyword evidence="6" id="KW-1185">Reference proteome</keyword>
<dbReference type="InterPro" id="IPR000014">
    <property type="entry name" value="PAS"/>
</dbReference>
<dbReference type="PANTHER" id="PTHR45228:SF1">
    <property type="entry name" value="CYCLIC DI-GMP PHOSPHODIESTERASE TM_0186"/>
    <property type="match status" value="1"/>
</dbReference>
<dbReference type="Gene3D" id="1.10.3210.10">
    <property type="entry name" value="Hypothetical protein af1432"/>
    <property type="match status" value="1"/>
</dbReference>
<dbReference type="Pfam" id="PF00990">
    <property type="entry name" value="GGDEF"/>
    <property type="match status" value="1"/>
</dbReference>
<reference evidence="5 6" key="1">
    <citation type="submission" date="2008-04" db="EMBL/GenBank/DDBJ databases">
        <title>Complete sequence of chromosome of Natranaerobius thermophilus JW/NM-WN-LF.</title>
        <authorList>
            <consortium name="US DOE Joint Genome Institute"/>
            <person name="Copeland A."/>
            <person name="Lucas S."/>
            <person name="Lapidus A."/>
            <person name="Glavina del Rio T."/>
            <person name="Dalin E."/>
            <person name="Tice H."/>
            <person name="Bruce D."/>
            <person name="Goodwin L."/>
            <person name="Pitluck S."/>
            <person name="Chertkov O."/>
            <person name="Brettin T."/>
            <person name="Detter J.C."/>
            <person name="Han C."/>
            <person name="Kuske C.R."/>
            <person name="Schmutz J."/>
            <person name="Larimer F."/>
            <person name="Land M."/>
            <person name="Hauser L."/>
            <person name="Kyrpides N."/>
            <person name="Lykidis A."/>
            <person name="Mesbah N.M."/>
            <person name="Wiegel J."/>
        </authorList>
    </citation>
    <scope>NUCLEOTIDE SEQUENCE [LARGE SCALE GENOMIC DNA]</scope>
    <source>
        <strain evidence="6">ATCC BAA-1301 / DSM 18059 / JW/NM-WN-LF</strain>
    </source>
</reference>
<dbReference type="SMART" id="SM00086">
    <property type="entry name" value="PAC"/>
    <property type="match status" value="1"/>
</dbReference>
<accession>B2A7R8</accession>
<evidence type="ECO:0000259" key="2">
    <source>
        <dbReference type="PROSITE" id="PS50113"/>
    </source>
</evidence>
<name>B2A7R8_NATTJ</name>
<dbReference type="eggNOG" id="COG2202">
    <property type="taxonomic scope" value="Bacteria"/>
</dbReference>
<dbReference type="InterPro" id="IPR035965">
    <property type="entry name" value="PAS-like_dom_sf"/>
</dbReference>